<evidence type="ECO:0000259" key="4">
    <source>
        <dbReference type="SMART" id="SM00382"/>
    </source>
</evidence>
<dbReference type="GO" id="GO:0005524">
    <property type="term" value="F:ATP binding"/>
    <property type="evidence" value="ECO:0007669"/>
    <property type="project" value="UniProtKB-KW"/>
</dbReference>
<dbReference type="AlphaFoldDB" id="A0A8J3NSC2"/>
<dbReference type="SMART" id="SM00382">
    <property type="entry name" value="AAA"/>
    <property type="match status" value="1"/>
</dbReference>
<dbReference type="Gene3D" id="3.40.50.300">
    <property type="entry name" value="P-loop containing nucleotide triphosphate hydrolases"/>
    <property type="match status" value="1"/>
</dbReference>
<dbReference type="Proteomes" id="UP000619293">
    <property type="component" value="Unassembled WGS sequence"/>
</dbReference>
<dbReference type="GO" id="GO:0016887">
    <property type="term" value="F:ATP hydrolysis activity"/>
    <property type="evidence" value="ECO:0007669"/>
    <property type="project" value="InterPro"/>
</dbReference>
<keyword evidence="2" id="KW-0547">Nucleotide-binding</keyword>
<dbReference type="Pfam" id="PF22977">
    <property type="entry name" value="WHD"/>
    <property type="match status" value="1"/>
</dbReference>
<dbReference type="InterPro" id="IPR050221">
    <property type="entry name" value="26S_Proteasome_ATPase"/>
</dbReference>
<evidence type="ECO:0000256" key="1">
    <source>
        <dbReference type="ARBA" id="ARBA00006914"/>
    </source>
</evidence>
<dbReference type="Pfam" id="PF00004">
    <property type="entry name" value="AAA"/>
    <property type="match status" value="1"/>
</dbReference>
<gene>
    <name evidence="5" type="ORF">Cch02nite_38300</name>
</gene>
<comment type="similarity">
    <text evidence="1">Belongs to the AAA ATPase family.</text>
</comment>
<dbReference type="InterPro" id="IPR003593">
    <property type="entry name" value="AAA+_ATPase"/>
</dbReference>
<name>A0A8J3NSC2_9ACTN</name>
<dbReference type="RefSeq" id="WP_191842806.1">
    <property type="nucleotide sequence ID" value="NZ_BAAALB010000028.1"/>
</dbReference>
<dbReference type="EMBL" id="BONG01000022">
    <property type="protein sequence ID" value="GIF90386.1"/>
    <property type="molecule type" value="Genomic_DNA"/>
</dbReference>
<feature type="domain" description="AAA+ ATPase" evidence="4">
    <location>
        <begin position="426"/>
        <end position="554"/>
    </location>
</feature>
<dbReference type="PANTHER" id="PTHR23073">
    <property type="entry name" value="26S PROTEASOME REGULATORY SUBUNIT"/>
    <property type="match status" value="1"/>
</dbReference>
<comment type="caution">
    <text evidence="5">The sequence shown here is derived from an EMBL/GenBank/DDBJ whole genome shotgun (WGS) entry which is preliminary data.</text>
</comment>
<dbReference type="InterPro" id="IPR054472">
    <property type="entry name" value="WHD"/>
</dbReference>
<evidence type="ECO:0000256" key="2">
    <source>
        <dbReference type="ARBA" id="ARBA00022741"/>
    </source>
</evidence>
<dbReference type="CDD" id="cd19481">
    <property type="entry name" value="RecA-like_protease"/>
    <property type="match status" value="1"/>
</dbReference>
<accession>A0A8J3NSC2</accession>
<keyword evidence="6" id="KW-1185">Reference proteome</keyword>
<evidence type="ECO:0000313" key="5">
    <source>
        <dbReference type="EMBL" id="GIF90386.1"/>
    </source>
</evidence>
<dbReference type="InterPro" id="IPR027417">
    <property type="entry name" value="P-loop_NTPase"/>
</dbReference>
<protein>
    <submittedName>
        <fullName evidence="5">ATPase</fullName>
    </submittedName>
</protein>
<evidence type="ECO:0000313" key="6">
    <source>
        <dbReference type="Proteomes" id="UP000619293"/>
    </source>
</evidence>
<sequence>MTDSSAADSWLTANRDYLFAALGVLRAHVRAAAEQQDPSLASVAQAQAALAQVATRLSSASALENLVSGLGLTEFERDVLVLAAGPDLVAQCAEELHAVTGSPRLSFGAAMSLLQQPHWSALTPQAPLRSWQLVHLSDPDSPTRSPMVIDETILHHLAGLTGTDPCLAALSKPMPAREHLPDTLQQAVRLVATHWAAHRLVLLEGPQPANVKDVAAAAADAAGLRLRIVAAADLPGDALERRRLVRRMQRETILAGCAWAVDVADMAPADVARVVRGLCDIPTPMVLLGAGDCAAWTGVASDVVPVTVPRLPLAERRDVLSRAAGAHDEAASAVAGAAGAFDLPLADVDAVAGDVAAGVPIWDACRLRARRSFAGLAAVLQPRAGWADLVLPAAQLTQLHALAAQVRHRATVLDEWGFAARTTRGLATTALFAGPSGTGKTLAAEVIATELDVDLVHVDLSQLVSKYIGETEKNLRRLFADADDGAVVLLFDEADTIFGKRTQVRDSHDRYANLEVGYLLQRLESFRGLAILTTNNRAALDPAFLRRLGLVVSFPYPDHAARLVLWRGAFPDRTPRHDIDPGQLAAVDVPGGGVASIARNAAYLAAADTEVVTADHIATAITWELAKSGRVPDDAG</sequence>
<organism evidence="5 6">
    <name type="scientific">Catellatospora chokoriensis</name>
    <dbReference type="NCBI Taxonomy" id="310353"/>
    <lineage>
        <taxon>Bacteria</taxon>
        <taxon>Bacillati</taxon>
        <taxon>Actinomycetota</taxon>
        <taxon>Actinomycetes</taxon>
        <taxon>Micromonosporales</taxon>
        <taxon>Micromonosporaceae</taxon>
        <taxon>Catellatospora</taxon>
    </lineage>
</organism>
<proteinExistence type="inferred from homology"/>
<dbReference type="SUPFAM" id="SSF52540">
    <property type="entry name" value="P-loop containing nucleoside triphosphate hydrolases"/>
    <property type="match status" value="1"/>
</dbReference>
<keyword evidence="3" id="KW-0067">ATP-binding</keyword>
<reference evidence="5 6" key="1">
    <citation type="submission" date="2021-01" db="EMBL/GenBank/DDBJ databases">
        <title>Whole genome shotgun sequence of Catellatospora chokoriensis NBRC 107358.</title>
        <authorList>
            <person name="Komaki H."/>
            <person name="Tamura T."/>
        </authorList>
    </citation>
    <scope>NUCLEOTIDE SEQUENCE [LARGE SCALE GENOMIC DNA]</scope>
    <source>
        <strain evidence="5 6">NBRC 107358</strain>
    </source>
</reference>
<dbReference type="InterPro" id="IPR003959">
    <property type="entry name" value="ATPase_AAA_core"/>
</dbReference>
<evidence type="ECO:0000256" key="3">
    <source>
        <dbReference type="ARBA" id="ARBA00022840"/>
    </source>
</evidence>